<evidence type="ECO:0000256" key="8">
    <source>
        <dbReference type="ARBA" id="ARBA00022794"/>
    </source>
</evidence>
<keyword evidence="4" id="KW-1003">Cell membrane</keyword>
<protein>
    <recommendedName>
        <fullName evidence="16">WD repeat-containing and planar cell polarity effector protein fritz</fullName>
    </recommendedName>
</protein>
<reference evidence="14 15" key="1">
    <citation type="submission" date="2020-11" db="EMBL/GenBank/DDBJ databases">
        <authorList>
            <person name="Wallbank WR R."/>
            <person name="Pardo Diaz C."/>
            <person name="Kozak K."/>
            <person name="Martin S."/>
            <person name="Jiggins C."/>
            <person name="Moest M."/>
            <person name="Warren A I."/>
            <person name="Generalovic N T."/>
            <person name="Byers J.R.P. K."/>
            <person name="Montejo-Kovacevich G."/>
            <person name="Yen C E."/>
        </authorList>
    </citation>
    <scope>NUCLEOTIDE SEQUENCE [LARGE SCALE GENOMIC DNA]</scope>
</reference>
<dbReference type="Pfam" id="PF11768">
    <property type="entry name" value="Frtz"/>
    <property type="match status" value="1"/>
</dbReference>
<evidence type="ECO:0000256" key="3">
    <source>
        <dbReference type="ARBA" id="ARBA00006059"/>
    </source>
</evidence>
<keyword evidence="6" id="KW-0853">WD repeat</keyword>
<evidence type="ECO:0000256" key="13">
    <source>
        <dbReference type="SAM" id="MobiDB-lite"/>
    </source>
</evidence>
<dbReference type="GO" id="GO:0097541">
    <property type="term" value="C:axonemal basal plate"/>
    <property type="evidence" value="ECO:0007669"/>
    <property type="project" value="TreeGrafter"/>
</dbReference>
<feature type="compositionally biased region" description="Low complexity" evidence="13">
    <location>
        <begin position="966"/>
        <end position="991"/>
    </location>
</feature>
<proteinExistence type="inferred from homology"/>
<sequence length="1100" mass="122246">MITLLSECHFWTTHDEIRIKATDFGAFKYSSKRDPDVRATAAQGKREYAEKREGTVIVSNRRPNRLKESLKRLEELLKVSKVVSCDWRDANVAQLMFSNGILVHICVNALSGDVQKMAFDKYFVGKLAAETVTDAVFTRQHIVLAYNINQITVVFLQKPNMRRSGPEKIANMDPKIFHVLIPGPSERKLARNLLVNNSFDLIVVWTKSSLNEVYPWRPTIRDQDRANVHVFKLRSAKLESVAYCWTENDPICMEFIRASDGQVMTVEQKISRKGEITAEICSYEIGQAKMQRVAVTSIPIGTQICCHGFSPDQEKLVLGTIDRYVCIHDLVQKVTKFAPKTDIIPTRCAWHPDSGVFMISNDRCQFQCLDLSLSFVANQIISEDVTPSNLHDLSHYFAIQPTLLKTSFSCKADLNNFNDAYAQTDCFLLMIFENGPIGCMRFLSGTGMSGDVHNSGLTPDVLVNKYLAISQIEKAVNVVLSLNWDTYGAMCLIALHKIANFVFTRNDAKRSRNELLRKALQSFTDDLSEETKDEFGDQVIDLKRRYFFFLLRHKLHNEAFEMARNIEDYDLFMDLFNVTKVDEKLFALATEAFHQAETVLNQNDSTTGTSNLTPGDTNSMSSCSHSSCSECIPAHQQKIKGEQKNSRSNCSHSIKSTATMSGTTQTLIVKRFQKNRQQMQPENDSLGNSHMKNYVPPLPYFKSKVFNAENIKINIPKPELRTGSGMGLTGIADSVQGNYLKAQHHHKTPAPPPLPDVKKKGRHYRAGNGGEKQHISSQSYADPASLNMNTSNFRNSIACTGQSPFTYSNGGGDNYHNLDRGMAFPQPQNQMSGLWSKIPDQTLGIPLAATSSTTASSYASKPPLSSLLSASSYGLLPRASTSFSNSYLHLPNNNPHQHPQSINNNNSFQLMKSESLHNLPKFYQHPLVSGTIPSVPSAMPAVATLAHSTDDLALRAARKPATSILSNSSSNVSGAQGNVNSSGATNGNSNNPTQQTKRDPGEKNKVKFSDTVQVAVVPEIPRKEKPLPTKRNGFRPLLTDPQKELADSLPLCHPNDDYLKDFNPATTETTGNSTESAITDPEQNSSRNAPTIKVVHFGVV</sequence>
<keyword evidence="7" id="KW-0677">Repeat</keyword>
<evidence type="ECO:0000256" key="11">
    <source>
        <dbReference type="ARBA" id="ARBA00023212"/>
    </source>
</evidence>
<dbReference type="OMA" id="THICVDI"/>
<keyword evidence="12" id="KW-0966">Cell projection</keyword>
<organism evidence="14 15">
    <name type="scientific">Hermetia illucens</name>
    <name type="common">Black soldier fly</name>
    <dbReference type="NCBI Taxonomy" id="343691"/>
    <lineage>
        <taxon>Eukaryota</taxon>
        <taxon>Metazoa</taxon>
        <taxon>Ecdysozoa</taxon>
        <taxon>Arthropoda</taxon>
        <taxon>Hexapoda</taxon>
        <taxon>Insecta</taxon>
        <taxon>Pterygota</taxon>
        <taxon>Neoptera</taxon>
        <taxon>Endopterygota</taxon>
        <taxon>Diptera</taxon>
        <taxon>Brachycera</taxon>
        <taxon>Stratiomyomorpha</taxon>
        <taxon>Stratiomyidae</taxon>
        <taxon>Hermetiinae</taxon>
        <taxon>Hermetia</taxon>
    </lineage>
</organism>
<keyword evidence="15" id="KW-1185">Reference proteome</keyword>
<evidence type="ECO:0000256" key="6">
    <source>
        <dbReference type="ARBA" id="ARBA00022574"/>
    </source>
</evidence>
<evidence type="ECO:0000256" key="1">
    <source>
        <dbReference type="ARBA" id="ARBA00004236"/>
    </source>
</evidence>
<dbReference type="EMBL" id="LR899009">
    <property type="protein sequence ID" value="CAD7079080.1"/>
    <property type="molecule type" value="Genomic_DNA"/>
</dbReference>
<evidence type="ECO:0000256" key="2">
    <source>
        <dbReference type="ARBA" id="ARBA00004430"/>
    </source>
</evidence>
<comment type="similarity">
    <text evidence="3">Belongs to the WD repeat fritz family.</text>
</comment>
<dbReference type="PANTHER" id="PTHR13667:SF5">
    <property type="entry name" value="WD REPEAT-CONTAINING AND PLANAR CELL POLARITY EFFECTOR PROTEIN FRITZ HOMOLOG"/>
    <property type="match status" value="1"/>
</dbReference>
<dbReference type="GO" id="GO:0044782">
    <property type="term" value="P:cilium organization"/>
    <property type="evidence" value="ECO:0007669"/>
    <property type="project" value="TreeGrafter"/>
</dbReference>
<evidence type="ECO:0000256" key="12">
    <source>
        <dbReference type="ARBA" id="ARBA00023273"/>
    </source>
</evidence>
<feature type="region of interest" description="Disordered" evidence="13">
    <location>
        <begin position="743"/>
        <end position="787"/>
    </location>
</feature>
<keyword evidence="11" id="KW-0206">Cytoskeleton</keyword>
<evidence type="ECO:0008006" key="16">
    <source>
        <dbReference type="Google" id="ProtNLM"/>
    </source>
</evidence>
<dbReference type="GO" id="GO:0005886">
    <property type="term" value="C:plasma membrane"/>
    <property type="evidence" value="ECO:0007669"/>
    <property type="project" value="UniProtKB-SubCell"/>
</dbReference>
<evidence type="ECO:0000313" key="14">
    <source>
        <dbReference type="EMBL" id="CAD7079080.1"/>
    </source>
</evidence>
<evidence type="ECO:0000256" key="10">
    <source>
        <dbReference type="ARBA" id="ARBA00023136"/>
    </source>
</evidence>
<feature type="region of interest" description="Disordered" evidence="13">
    <location>
        <begin position="1065"/>
        <end position="1086"/>
    </location>
</feature>
<dbReference type="InterPro" id="IPR036322">
    <property type="entry name" value="WD40_repeat_dom_sf"/>
</dbReference>
<feature type="compositionally biased region" description="Polar residues" evidence="13">
    <location>
        <begin position="775"/>
        <end position="787"/>
    </location>
</feature>
<gene>
    <name evidence="14" type="ORF">HERILL_LOCUS2314</name>
</gene>
<dbReference type="GO" id="GO:0045184">
    <property type="term" value="P:establishment of protein localization"/>
    <property type="evidence" value="ECO:0007669"/>
    <property type="project" value="TreeGrafter"/>
</dbReference>
<dbReference type="InParanoid" id="A0A7R8YP34"/>
<feature type="region of interest" description="Disordered" evidence="13">
    <location>
        <begin position="963"/>
        <end position="1010"/>
    </location>
</feature>
<comment type="subcellular location">
    <subcellularLocation>
        <location evidence="1">Cell membrane</location>
    </subcellularLocation>
    <subcellularLocation>
        <location evidence="2">Cytoplasm</location>
        <location evidence="2">Cytoskeleton</location>
        <location evidence="2">Cilium axoneme</location>
    </subcellularLocation>
</comment>
<keyword evidence="5" id="KW-0963">Cytoplasm</keyword>
<name>A0A7R8YP34_HERIL</name>
<evidence type="ECO:0000256" key="4">
    <source>
        <dbReference type="ARBA" id="ARBA00022475"/>
    </source>
</evidence>
<dbReference type="InterPro" id="IPR024511">
    <property type="entry name" value="Frtz"/>
</dbReference>
<evidence type="ECO:0000256" key="7">
    <source>
        <dbReference type="ARBA" id="ARBA00022737"/>
    </source>
</evidence>
<accession>A0A7R8YP34</accession>
<dbReference type="OrthoDB" id="10013020at2759"/>
<dbReference type="FunCoup" id="A0A7R8YP34">
    <property type="interactions" value="235"/>
</dbReference>
<dbReference type="SUPFAM" id="SSF50978">
    <property type="entry name" value="WD40 repeat-like"/>
    <property type="match status" value="1"/>
</dbReference>
<keyword evidence="8" id="KW-0970">Cilium biogenesis/degradation</keyword>
<keyword evidence="9" id="KW-0969">Cilium</keyword>
<dbReference type="GO" id="GO:0007399">
    <property type="term" value="P:nervous system development"/>
    <property type="evidence" value="ECO:0007669"/>
    <property type="project" value="TreeGrafter"/>
</dbReference>
<feature type="compositionally biased region" description="Basic and acidic residues" evidence="13">
    <location>
        <begin position="996"/>
        <end position="1008"/>
    </location>
</feature>
<evidence type="ECO:0000256" key="9">
    <source>
        <dbReference type="ARBA" id="ARBA00023069"/>
    </source>
</evidence>
<dbReference type="Proteomes" id="UP000594454">
    <property type="component" value="Chromosome 1"/>
</dbReference>
<evidence type="ECO:0000313" key="15">
    <source>
        <dbReference type="Proteomes" id="UP000594454"/>
    </source>
</evidence>
<dbReference type="AlphaFoldDB" id="A0A7R8YP34"/>
<evidence type="ECO:0000256" key="5">
    <source>
        <dbReference type="ARBA" id="ARBA00022490"/>
    </source>
</evidence>
<dbReference type="PANTHER" id="PTHR13667">
    <property type="entry name" value="HOMOLOC-13"/>
    <property type="match status" value="1"/>
</dbReference>
<keyword evidence="10" id="KW-0472">Membrane</keyword>